<feature type="transmembrane region" description="Helical" evidence="1">
    <location>
        <begin position="297"/>
        <end position="317"/>
    </location>
</feature>
<evidence type="ECO:0000256" key="1">
    <source>
        <dbReference type="SAM" id="Phobius"/>
    </source>
</evidence>
<keyword evidence="1" id="KW-0812">Transmembrane</keyword>
<dbReference type="Proteomes" id="UP001447188">
    <property type="component" value="Unassembled WGS sequence"/>
</dbReference>
<protein>
    <submittedName>
        <fullName evidence="2">Uncharacterized protein</fullName>
    </submittedName>
</protein>
<accession>A0ABR3GLF0</accession>
<evidence type="ECO:0000313" key="3">
    <source>
        <dbReference type="Proteomes" id="UP001447188"/>
    </source>
</evidence>
<feature type="transmembrane region" description="Helical" evidence="1">
    <location>
        <begin position="406"/>
        <end position="430"/>
    </location>
</feature>
<feature type="transmembrane region" description="Helical" evidence="1">
    <location>
        <begin position="121"/>
        <end position="142"/>
    </location>
</feature>
<gene>
    <name evidence="2" type="ORF">Q9L58_004621</name>
</gene>
<proteinExistence type="predicted"/>
<feature type="transmembrane region" description="Helical" evidence="1">
    <location>
        <begin position="473"/>
        <end position="500"/>
    </location>
</feature>
<organism evidence="2 3">
    <name type="scientific">Discina gigas</name>
    <dbReference type="NCBI Taxonomy" id="1032678"/>
    <lineage>
        <taxon>Eukaryota</taxon>
        <taxon>Fungi</taxon>
        <taxon>Dikarya</taxon>
        <taxon>Ascomycota</taxon>
        <taxon>Pezizomycotina</taxon>
        <taxon>Pezizomycetes</taxon>
        <taxon>Pezizales</taxon>
        <taxon>Discinaceae</taxon>
        <taxon>Discina</taxon>
    </lineage>
</organism>
<keyword evidence="3" id="KW-1185">Reference proteome</keyword>
<feature type="transmembrane region" description="Helical" evidence="1">
    <location>
        <begin position="205"/>
        <end position="225"/>
    </location>
</feature>
<reference evidence="2 3" key="1">
    <citation type="submission" date="2024-02" db="EMBL/GenBank/DDBJ databases">
        <title>Discinaceae phylogenomics.</title>
        <authorList>
            <person name="Dirks A.C."/>
            <person name="James T.Y."/>
        </authorList>
    </citation>
    <scope>NUCLEOTIDE SEQUENCE [LARGE SCALE GENOMIC DNA]</scope>
    <source>
        <strain evidence="2 3">ACD0624</strain>
    </source>
</reference>
<feature type="transmembrane region" description="Helical" evidence="1">
    <location>
        <begin position="442"/>
        <end position="461"/>
    </location>
</feature>
<sequence length="753" mass="83737">MPVFAYRHAINRTECCNRVLRDPDDDHQLFPYKLWNKLVATNHTIPDLLPPNAANEPWNNMVLKWRSNPGSHEYLDFRCSVQYSSDGSGVSLAAQPIQISLAWCLKTPECNGYEALKIKQLSLWAGPVVGFLLPAVVFSISVPRGRKLSLPIIVSWLVPAVRNFYTPRCLSRRPNDMCRVARILGPLFKLIAVLVVAIIEMVRWVSVVFTCAGPILAGGLYEMVLDHHQLKQLQRLNKTLPKTPVIELRRRRMLIKVFLGNVIDGSGSIFQDCENLIVNGTAAQAKGRLDSLLKSQLTFGTAVGSPVAFYVCAYAYALVDAYNKLGDYTTSVALQFGLWYSIFILVAMVSGCVLGCTNPTAIENIISNSPSNPPRYRLTTTWNRIFHVSPWATETGYEEEVTPWQWMVGVGGVSIILVTIPCVLNILVAYNSPKVGVGCRSSSVILYWIAQVILVTFVSSIQKVHNRIILTGGLLLAIIAVFVSFVAGVGGTIMQLAGLYRNCYCSCNIRSFWNPISSPGSSLNLASDTLLHRQLAETYWSNTGITGLCLLAGICFSTRCYQHNIRKNCTRLIEGVQDIPLPNGNLFALKASIADSHPLVPYMQYIKAPVTAADSVFFAPESDAAHFELRHLPTVVGPEFGHLVTQSTLSAEMYIRVYKTRRAGDGSILLQATWSDTVDSAPNGSFEWRGRRLVWVVRVQERDHVIDGFLFHSQQNEIFINPNGYGIDPLKIGNTVHDDSFWTHFTLHKAQQD</sequence>
<feature type="transmembrane region" description="Helical" evidence="1">
    <location>
        <begin position="177"/>
        <end position="199"/>
    </location>
</feature>
<name>A0ABR3GLF0_9PEZI</name>
<evidence type="ECO:0000313" key="2">
    <source>
        <dbReference type="EMBL" id="KAL0636371.1"/>
    </source>
</evidence>
<feature type="transmembrane region" description="Helical" evidence="1">
    <location>
        <begin position="148"/>
        <end position="165"/>
    </location>
</feature>
<keyword evidence="1" id="KW-0472">Membrane</keyword>
<keyword evidence="1" id="KW-1133">Transmembrane helix</keyword>
<dbReference type="EMBL" id="JBBBZM010000051">
    <property type="protein sequence ID" value="KAL0636371.1"/>
    <property type="molecule type" value="Genomic_DNA"/>
</dbReference>
<feature type="transmembrane region" description="Helical" evidence="1">
    <location>
        <begin position="337"/>
        <end position="357"/>
    </location>
</feature>
<comment type="caution">
    <text evidence="2">The sequence shown here is derived from an EMBL/GenBank/DDBJ whole genome shotgun (WGS) entry which is preliminary data.</text>
</comment>